<dbReference type="STRING" id="1423730.FC75_GL000466"/>
<dbReference type="HAMAP" id="MF_01263">
    <property type="entry name" value="CCA_bact_type3"/>
    <property type="match status" value="1"/>
</dbReference>
<dbReference type="InterPro" id="IPR043519">
    <property type="entry name" value="NT_sf"/>
</dbReference>
<feature type="binding site" evidence="11">
    <location>
        <position position="165"/>
    </location>
    <ligand>
        <name>ATP</name>
        <dbReference type="ChEBI" id="CHEBI:30616"/>
    </ligand>
</feature>
<dbReference type="InterPro" id="IPR032828">
    <property type="entry name" value="PolyA_RNA-bd"/>
</dbReference>
<dbReference type="InterPro" id="IPR023068">
    <property type="entry name" value="CCA-adding_enz_firmicutes"/>
</dbReference>
<dbReference type="AlphaFoldDB" id="A0A0R2F0U9"/>
<comment type="cofactor">
    <cofactor evidence="1 11">
        <name>Mg(2+)</name>
        <dbReference type="ChEBI" id="CHEBI:18420"/>
    </cofactor>
</comment>
<evidence type="ECO:0000256" key="3">
    <source>
        <dbReference type="ARBA" id="ARBA00022694"/>
    </source>
</evidence>
<keyword evidence="4 11" id="KW-0548">Nucleotidyltransferase</keyword>
<keyword evidence="5 11" id="KW-0479">Metal-binding</keyword>
<feature type="binding site" evidence="11">
    <location>
        <position position="32"/>
    </location>
    <ligand>
        <name>ATP</name>
        <dbReference type="ChEBI" id="CHEBI:30616"/>
    </ligand>
</feature>
<keyword evidence="2 11" id="KW-0808">Transferase</keyword>
<dbReference type="SUPFAM" id="SSF81891">
    <property type="entry name" value="Poly A polymerase C-terminal region-like"/>
    <property type="match status" value="1"/>
</dbReference>
<evidence type="ECO:0000256" key="9">
    <source>
        <dbReference type="ARBA" id="ARBA00022842"/>
    </source>
</evidence>
<dbReference type="Gene3D" id="1.10.246.80">
    <property type="match status" value="1"/>
</dbReference>
<comment type="function">
    <text evidence="11">Catalyzes the addition and repair of the essential 3'-terminal CCA sequence in tRNAs without using a nucleic acid template. Adds these three nucleotides in the order of C, C, and A to the tRNA nucleotide-73, using CTP and ATP as substrates and producing inorganic pyrophosphate. tRNA 3'-terminal CCA addition is required both for tRNA processing and repair. Also involved in tRNA surveillance by mediating tandem CCA addition to generate a CCACCA at the 3' terminus of unstable tRNAs. While stable tRNAs receive only 3'-terminal CCA, unstable tRNAs are marked with CCACCA and rapidly degraded.</text>
</comment>
<feature type="binding site" evidence="11">
    <location>
        <position position="159"/>
    </location>
    <ligand>
        <name>CTP</name>
        <dbReference type="ChEBI" id="CHEBI:37563"/>
    </ligand>
</feature>
<comment type="caution">
    <text evidence="15">The sequence shown here is derived from an EMBL/GenBank/DDBJ whole genome shotgun (WGS) entry which is preliminary data.</text>
</comment>
<evidence type="ECO:0000259" key="14">
    <source>
        <dbReference type="Pfam" id="PF13735"/>
    </source>
</evidence>
<evidence type="ECO:0000256" key="5">
    <source>
        <dbReference type="ARBA" id="ARBA00022723"/>
    </source>
</evidence>
<dbReference type="Gene3D" id="3.30.460.10">
    <property type="entry name" value="Beta Polymerase, domain 2"/>
    <property type="match status" value="1"/>
</dbReference>
<feature type="binding site" evidence="11">
    <location>
        <position position="35"/>
    </location>
    <ligand>
        <name>ATP</name>
        <dbReference type="ChEBI" id="CHEBI:30616"/>
    </ligand>
</feature>
<gene>
    <name evidence="11" type="primary">cca</name>
    <name evidence="15" type="ORF">FC75_GL000466</name>
</gene>
<evidence type="ECO:0000313" key="16">
    <source>
        <dbReference type="Proteomes" id="UP000050865"/>
    </source>
</evidence>
<dbReference type="GO" id="GO:0160016">
    <property type="term" value="F:CCACCA tRNA nucleotidyltransferase activity"/>
    <property type="evidence" value="ECO:0007669"/>
    <property type="project" value="RHEA"/>
</dbReference>
<feature type="binding site" evidence="11">
    <location>
        <position position="168"/>
    </location>
    <ligand>
        <name>ATP</name>
        <dbReference type="ChEBI" id="CHEBI:30616"/>
    </ligand>
</feature>
<dbReference type="Pfam" id="PF01743">
    <property type="entry name" value="PolyA_pol"/>
    <property type="match status" value="1"/>
</dbReference>
<dbReference type="SUPFAM" id="SSF81301">
    <property type="entry name" value="Nucleotidyltransferase"/>
    <property type="match status" value="1"/>
</dbReference>
<dbReference type="Gene3D" id="1.10.110.30">
    <property type="match status" value="1"/>
</dbReference>
<keyword evidence="9 11" id="KW-0460">Magnesium</keyword>
<dbReference type="Pfam" id="PF12627">
    <property type="entry name" value="PolyA_pol_RNAbd"/>
    <property type="match status" value="1"/>
</dbReference>
<dbReference type="GO" id="GO:0000049">
    <property type="term" value="F:tRNA binding"/>
    <property type="evidence" value="ECO:0007669"/>
    <property type="project" value="UniProtKB-UniRule"/>
</dbReference>
<feature type="binding site" evidence="11">
    <location>
        <position position="32"/>
    </location>
    <ligand>
        <name>CTP</name>
        <dbReference type="ChEBI" id="CHEBI:37563"/>
    </ligand>
</feature>
<protein>
    <recommendedName>
        <fullName evidence="11">CCA-adding enzyme</fullName>
        <ecNumber evidence="11">2.7.7.72</ecNumber>
    </recommendedName>
    <alternativeName>
        <fullName evidence="11">CCA tRNA nucleotidyltransferase</fullName>
    </alternativeName>
    <alternativeName>
        <fullName evidence="11">tRNA CCA-pyrophosphorylase</fullName>
    </alternativeName>
    <alternativeName>
        <fullName evidence="11">tRNA adenylyl-/cytidylyl- transferase</fullName>
    </alternativeName>
    <alternativeName>
        <fullName evidence="11">tRNA nucleotidyltransferase</fullName>
    </alternativeName>
    <alternativeName>
        <fullName evidence="11">tRNA-NT</fullName>
    </alternativeName>
</protein>
<dbReference type="NCBIfam" id="NF009814">
    <property type="entry name" value="PRK13299.1"/>
    <property type="match status" value="1"/>
</dbReference>
<keyword evidence="3 11" id="KW-0819">tRNA processing</keyword>
<keyword evidence="7 11" id="KW-0692">RNA repair</keyword>
<comment type="similarity">
    <text evidence="11">Belongs to the tRNA nucleotidyltransferase/poly(A) polymerase family. Bacterial CCA-adding enzyme type 3 subfamily.</text>
</comment>
<evidence type="ECO:0000256" key="2">
    <source>
        <dbReference type="ARBA" id="ARBA00022679"/>
    </source>
</evidence>
<dbReference type="GO" id="GO:0004810">
    <property type="term" value="F:CCA tRNA nucleotidyltransferase activity"/>
    <property type="evidence" value="ECO:0007669"/>
    <property type="project" value="UniProtKB-UniRule"/>
</dbReference>
<accession>A0A0R2F0U9</accession>
<dbReference type="InterPro" id="IPR032810">
    <property type="entry name" value="CCA-adding_enz_C"/>
</dbReference>
<comment type="catalytic activity">
    <reaction evidence="11">
        <text>a tRNA precursor + 2 CTP + ATP = a tRNA with a 3' CCA end + 3 diphosphate</text>
        <dbReference type="Rhea" id="RHEA:14433"/>
        <dbReference type="Rhea" id="RHEA-COMP:10465"/>
        <dbReference type="Rhea" id="RHEA-COMP:10468"/>
        <dbReference type="ChEBI" id="CHEBI:30616"/>
        <dbReference type="ChEBI" id="CHEBI:33019"/>
        <dbReference type="ChEBI" id="CHEBI:37563"/>
        <dbReference type="ChEBI" id="CHEBI:74896"/>
        <dbReference type="ChEBI" id="CHEBI:83071"/>
        <dbReference type="EC" id="2.7.7.72"/>
    </reaction>
</comment>
<feature type="binding site" evidence="11">
    <location>
        <position position="116"/>
    </location>
    <ligand>
        <name>CTP</name>
        <dbReference type="ChEBI" id="CHEBI:37563"/>
    </ligand>
</feature>
<comment type="catalytic activity">
    <reaction evidence="11">
        <text>a tRNA with a 3' CCA end + 2 CTP + ATP = a tRNA with a 3' CCACCA end + 3 diphosphate</text>
        <dbReference type="Rhea" id="RHEA:76235"/>
        <dbReference type="Rhea" id="RHEA-COMP:10468"/>
        <dbReference type="Rhea" id="RHEA-COMP:18655"/>
        <dbReference type="ChEBI" id="CHEBI:30616"/>
        <dbReference type="ChEBI" id="CHEBI:33019"/>
        <dbReference type="ChEBI" id="CHEBI:37563"/>
        <dbReference type="ChEBI" id="CHEBI:83071"/>
        <dbReference type="ChEBI" id="CHEBI:195187"/>
    </reaction>
</comment>
<dbReference type="GO" id="GO:0001680">
    <property type="term" value="P:tRNA 3'-terminal CCA addition"/>
    <property type="evidence" value="ECO:0007669"/>
    <property type="project" value="UniProtKB-UniRule"/>
</dbReference>
<feature type="binding site" evidence="11">
    <location>
        <position position="116"/>
    </location>
    <ligand>
        <name>ATP</name>
        <dbReference type="ChEBI" id="CHEBI:30616"/>
    </ligand>
</feature>
<dbReference type="InterPro" id="IPR002646">
    <property type="entry name" value="PolA_pol_head_dom"/>
</dbReference>
<dbReference type="PANTHER" id="PTHR46173:SF1">
    <property type="entry name" value="CCA TRNA NUCLEOTIDYLTRANSFERASE 1, MITOCHONDRIAL"/>
    <property type="match status" value="1"/>
</dbReference>
<dbReference type="CDD" id="cd05398">
    <property type="entry name" value="NT_ClassII-CCAase"/>
    <property type="match status" value="1"/>
</dbReference>
<evidence type="ECO:0000256" key="1">
    <source>
        <dbReference type="ARBA" id="ARBA00001946"/>
    </source>
</evidence>
<dbReference type="InterPro" id="IPR050264">
    <property type="entry name" value="Bact_CCA-adding_enz_type3_sf"/>
</dbReference>
<keyword evidence="10 11" id="KW-0694">RNA-binding</keyword>
<comment type="subunit">
    <text evidence="11">Homodimer.</text>
</comment>
<keyword evidence="16" id="KW-1185">Reference proteome</keyword>
<evidence type="ECO:0000256" key="7">
    <source>
        <dbReference type="ARBA" id="ARBA00022800"/>
    </source>
</evidence>
<comment type="miscellaneous">
    <text evidence="11">A single active site specifically recognizes both ATP and CTP and is responsible for their addition.</text>
</comment>
<feature type="binding site" evidence="11">
    <location>
        <position position="162"/>
    </location>
    <ligand>
        <name>ATP</name>
        <dbReference type="ChEBI" id="CHEBI:30616"/>
    </ligand>
</feature>
<dbReference type="EC" id="2.7.7.72" evidence="11"/>
<dbReference type="PANTHER" id="PTHR46173">
    <property type="entry name" value="CCA TRNA NUCLEOTIDYLTRANSFERASE 1, MITOCHONDRIAL"/>
    <property type="match status" value="1"/>
</dbReference>
<feature type="binding site" evidence="11">
    <location>
        <position position="47"/>
    </location>
    <ligand>
        <name>Mg(2+)</name>
        <dbReference type="ChEBI" id="CHEBI:18420"/>
    </ligand>
</feature>
<feature type="domain" description="Poly A polymerase head" evidence="12">
    <location>
        <begin position="27"/>
        <end position="147"/>
    </location>
</feature>
<reference evidence="15 16" key="1">
    <citation type="journal article" date="2015" name="Genome Announc.">
        <title>Expanding the biotechnology potential of lactobacilli through comparative genomics of 213 strains and associated genera.</title>
        <authorList>
            <person name="Sun Z."/>
            <person name="Harris H.M."/>
            <person name="McCann A."/>
            <person name="Guo C."/>
            <person name="Argimon S."/>
            <person name="Zhang W."/>
            <person name="Yang X."/>
            <person name="Jeffery I.B."/>
            <person name="Cooney J.C."/>
            <person name="Kagawa T.F."/>
            <person name="Liu W."/>
            <person name="Song Y."/>
            <person name="Salvetti E."/>
            <person name="Wrobel A."/>
            <person name="Rasinkangas P."/>
            <person name="Parkhill J."/>
            <person name="Rea M.C."/>
            <person name="O'Sullivan O."/>
            <person name="Ritari J."/>
            <person name="Douillard F.P."/>
            <person name="Paul Ross R."/>
            <person name="Yang R."/>
            <person name="Briner A.E."/>
            <person name="Felis G.E."/>
            <person name="de Vos W.M."/>
            <person name="Barrangou R."/>
            <person name="Klaenhammer T.R."/>
            <person name="Caufield P.W."/>
            <person name="Cui Y."/>
            <person name="Zhang H."/>
            <person name="O'Toole P.W."/>
        </authorList>
    </citation>
    <scope>NUCLEOTIDE SEQUENCE [LARGE SCALE GENOMIC DNA]</scope>
    <source>
        <strain evidence="15 16">DSM 22697</strain>
    </source>
</reference>
<feature type="binding site" evidence="11">
    <location>
        <position position="35"/>
    </location>
    <ligand>
        <name>CTP</name>
        <dbReference type="ChEBI" id="CHEBI:37563"/>
    </ligand>
</feature>
<dbReference type="Proteomes" id="UP000050865">
    <property type="component" value="Unassembled WGS sequence"/>
</dbReference>
<evidence type="ECO:0000259" key="13">
    <source>
        <dbReference type="Pfam" id="PF12627"/>
    </source>
</evidence>
<sequence>MKIDLSHPDFQAAIPIMKKIEAAGYEAYFVGGSVRDALLGLPIHDVDIASSAYPEEIKQIFPRTVDTGIQHGTVMVLHHGVGYEVTTFRTESGYQDFRRPDHVTFVRSLKEDLKRRDFTVNALAVRHDGTVIDMFDGLSDLDHKVLRAVGDPHARFHEDALRMMRAVRFQSQLGFAIEPATESAIATNAKLLAKISVERTATEFTKLLMGQDRQAGLTTFIDTGLYAYAPQLKGQVAALRQLAGLSAPQFKDAAIGWTLLVHLTGLNAEKLLRAWKQANDLIRLTTSAAQLLKQLPGADAWALYQAGKAAAAVAFTAEQALNSDFDLAQAEAAYAALPIHAKAELAIDGKTLMASGFKPGPQLGQTLNLLERAVVFGQLPNDQAALLAAAQK</sequence>
<evidence type="ECO:0000256" key="4">
    <source>
        <dbReference type="ARBA" id="ARBA00022695"/>
    </source>
</evidence>
<feature type="binding site" evidence="11">
    <location>
        <position position="168"/>
    </location>
    <ligand>
        <name>CTP</name>
        <dbReference type="ChEBI" id="CHEBI:37563"/>
    </ligand>
</feature>
<feature type="binding site" evidence="11">
    <location>
        <position position="159"/>
    </location>
    <ligand>
        <name>ATP</name>
        <dbReference type="ChEBI" id="CHEBI:30616"/>
    </ligand>
</feature>
<dbReference type="GO" id="GO:0000287">
    <property type="term" value="F:magnesium ion binding"/>
    <property type="evidence" value="ECO:0007669"/>
    <property type="project" value="UniProtKB-UniRule"/>
</dbReference>
<dbReference type="RefSeq" id="WP_056989880.1">
    <property type="nucleotide sequence ID" value="NZ_AYZJ01000084.1"/>
</dbReference>
<dbReference type="Pfam" id="PF13735">
    <property type="entry name" value="tRNA_NucTran2_2"/>
    <property type="match status" value="1"/>
</dbReference>
<organism evidence="15 16">
    <name type="scientific">Lacticaseibacillus camelliae DSM 22697 = JCM 13995</name>
    <dbReference type="NCBI Taxonomy" id="1423730"/>
    <lineage>
        <taxon>Bacteria</taxon>
        <taxon>Bacillati</taxon>
        <taxon>Bacillota</taxon>
        <taxon>Bacilli</taxon>
        <taxon>Lactobacillales</taxon>
        <taxon>Lactobacillaceae</taxon>
        <taxon>Lacticaseibacillus</taxon>
    </lineage>
</organism>
<dbReference type="Gene3D" id="1.20.58.560">
    <property type="match status" value="1"/>
</dbReference>
<evidence type="ECO:0000256" key="10">
    <source>
        <dbReference type="ARBA" id="ARBA00022884"/>
    </source>
</evidence>
<feature type="binding site" evidence="11">
    <location>
        <position position="165"/>
    </location>
    <ligand>
        <name>CTP</name>
        <dbReference type="ChEBI" id="CHEBI:37563"/>
    </ligand>
</feature>
<feature type="binding site" evidence="11">
    <location>
        <position position="162"/>
    </location>
    <ligand>
        <name>CTP</name>
        <dbReference type="ChEBI" id="CHEBI:37563"/>
    </ligand>
</feature>
<evidence type="ECO:0000256" key="11">
    <source>
        <dbReference type="HAMAP-Rule" id="MF_01263"/>
    </source>
</evidence>
<dbReference type="GO" id="GO:0005524">
    <property type="term" value="F:ATP binding"/>
    <property type="evidence" value="ECO:0007669"/>
    <property type="project" value="UniProtKB-UniRule"/>
</dbReference>
<name>A0A0R2F0U9_9LACO</name>
<dbReference type="GO" id="GO:0042245">
    <property type="term" value="P:RNA repair"/>
    <property type="evidence" value="ECO:0007669"/>
    <property type="project" value="UniProtKB-KW"/>
</dbReference>
<dbReference type="EMBL" id="AYZJ01000084">
    <property type="protein sequence ID" value="KRN18698.1"/>
    <property type="molecule type" value="Genomic_DNA"/>
</dbReference>
<keyword evidence="8 11" id="KW-0067">ATP-binding</keyword>
<keyword evidence="6 11" id="KW-0547">Nucleotide-binding</keyword>
<dbReference type="PATRIC" id="fig|1423730.4.peg.485"/>
<feature type="domain" description="CCA-adding enzyme C-terminal" evidence="14">
    <location>
        <begin position="250"/>
        <end position="390"/>
    </location>
</feature>
<proteinExistence type="inferred from homology"/>
<feature type="domain" description="tRNA nucleotidyltransferase/poly(A) polymerase RNA and SrmB- binding" evidence="13">
    <location>
        <begin position="174"/>
        <end position="232"/>
    </location>
</feature>
<feature type="binding site" evidence="11">
    <location>
        <position position="45"/>
    </location>
    <ligand>
        <name>Mg(2+)</name>
        <dbReference type="ChEBI" id="CHEBI:18420"/>
    </ligand>
</feature>
<evidence type="ECO:0000256" key="8">
    <source>
        <dbReference type="ARBA" id="ARBA00022840"/>
    </source>
</evidence>
<evidence type="ECO:0000313" key="15">
    <source>
        <dbReference type="EMBL" id="KRN18698.1"/>
    </source>
</evidence>
<evidence type="ECO:0000259" key="12">
    <source>
        <dbReference type="Pfam" id="PF01743"/>
    </source>
</evidence>
<evidence type="ECO:0000256" key="6">
    <source>
        <dbReference type="ARBA" id="ARBA00022741"/>
    </source>
</evidence>